<keyword evidence="7 10" id="KW-0862">Zinc</keyword>
<feature type="binding site" evidence="10">
    <location>
        <position position="336"/>
    </location>
    <ligand>
        <name>Zn(2+)</name>
        <dbReference type="ChEBI" id="CHEBI:29105"/>
        <note>catalytic</note>
    </ligand>
</feature>
<comment type="caution">
    <text evidence="14">The sequence shown here is derived from an EMBL/GenBank/DDBJ whole genome shotgun (WGS) entry which is preliminary data.</text>
</comment>
<feature type="site" description="Transition state stabilizer" evidence="11">
    <location>
        <position position="418"/>
    </location>
</feature>
<dbReference type="Proteomes" id="UP000792457">
    <property type="component" value="Unassembled WGS sequence"/>
</dbReference>
<comment type="subcellular location">
    <subcellularLocation>
        <location evidence="1">Cell membrane</location>
        <topology evidence="1">Lipid-anchor</topology>
        <topology evidence="1">GPI-anchor</topology>
    </subcellularLocation>
</comment>
<dbReference type="GO" id="GO:0005615">
    <property type="term" value="C:extracellular space"/>
    <property type="evidence" value="ECO:0007669"/>
    <property type="project" value="TreeGrafter"/>
</dbReference>
<reference evidence="14" key="1">
    <citation type="submission" date="2013-04" db="EMBL/GenBank/DDBJ databases">
        <authorList>
            <person name="Qu J."/>
            <person name="Murali S.C."/>
            <person name="Bandaranaike D."/>
            <person name="Bellair M."/>
            <person name="Blankenburg K."/>
            <person name="Chao H."/>
            <person name="Dinh H."/>
            <person name="Doddapaneni H."/>
            <person name="Downs B."/>
            <person name="Dugan-Rocha S."/>
            <person name="Elkadiri S."/>
            <person name="Gnanaolivu R.D."/>
            <person name="Hernandez B."/>
            <person name="Javaid M."/>
            <person name="Jayaseelan J.C."/>
            <person name="Lee S."/>
            <person name="Li M."/>
            <person name="Ming W."/>
            <person name="Munidasa M."/>
            <person name="Muniz J."/>
            <person name="Nguyen L."/>
            <person name="Ongeri F."/>
            <person name="Osuji N."/>
            <person name="Pu L.-L."/>
            <person name="Puazo M."/>
            <person name="Qu C."/>
            <person name="Quiroz J."/>
            <person name="Raj R."/>
            <person name="Weissenberger G."/>
            <person name="Xin Y."/>
            <person name="Zou X."/>
            <person name="Han Y."/>
            <person name="Richards S."/>
            <person name="Worley K."/>
            <person name="Muzny D."/>
            <person name="Gibbs R."/>
        </authorList>
    </citation>
    <scope>NUCLEOTIDE SEQUENCE</scope>
    <source>
        <strain evidence="14">Sampled in the wild</strain>
    </source>
</reference>
<evidence type="ECO:0000259" key="13">
    <source>
        <dbReference type="Pfam" id="PF17900"/>
    </source>
</evidence>
<evidence type="ECO:0000256" key="11">
    <source>
        <dbReference type="PIRSR" id="PIRSR634016-4"/>
    </source>
</evidence>
<feature type="non-terminal residue" evidence="14">
    <location>
        <position position="1"/>
    </location>
</feature>
<dbReference type="Pfam" id="PF17900">
    <property type="entry name" value="Peptidase_M1_N"/>
    <property type="match status" value="1"/>
</dbReference>
<dbReference type="Gene3D" id="2.60.40.1730">
    <property type="entry name" value="tricorn interacting facor f3 domain"/>
    <property type="match status" value="1"/>
</dbReference>
<evidence type="ECO:0000256" key="7">
    <source>
        <dbReference type="ARBA" id="ARBA00022833"/>
    </source>
</evidence>
<dbReference type="InterPro" id="IPR027268">
    <property type="entry name" value="Peptidase_M4/M1_CTD_sf"/>
</dbReference>
<keyword evidence="6" id="KW-0378">Hydrolase</keyword>
<evidence type="ECO:0000256" key="3">
    <source>
        <dbReference type="ARBA" id="ARBA00022622"/>
    </source>
</evidence>
<dbReference type="GO" id="GO:0042277">
    <property type="term" value="F:peptide binding"/>
    <property type="evidence" value="ECO:0007669"/>
    <property type="project" value="TreeGrafter"/>
</dbReference>
<dbReference type="AlphaFoldDB" id="A0A8K0P438"/>
<dbReference type="PANTHER" id="PTHR11533:SF294">
    <property type="entry name" value="THYROTROPIN-RELEASING HORMONE-DEGRADING ECTOENZYME"/>
    <property type="match status" value="1"/>
</dbReference>
<keyword evidence="8" id="KW-0482">Metalloprotease</keyword>
<evidence type="ECO:0008006" key="16">
    <source>
        <dbReference type="Google" id="ProtNLM"/>
    </source>
</evidence>
<dbReference type="SUPFAM" id="SSF63737">
    <property type="entry name" value="Leukotriene A4 hydrolase N-terminal domain"/>
    <property type="match status" value="1"/>
</dbReference>
<comment type="cofactor">
    <cofactor evidence="10">
        <name>Zn(2+)</name>
        <dbReference type="ChEBI" id="CHEBI:29105"/>
    </cofactor>
    <text evidence="10">Binds 1 zinc ion per subunit.</text>
</comment>
<evidence type="ECO:0000259" key="12">
    <source>
        <dbReference type="Pfam" id="PF01433"/>
    </source>
</evidence>
<dbReference type="EMBL" id="KZ308884">
    <property type="protein sequence ID" value="KAG8235175.1"/>
    <property type="molecule type" value="Genomic_DNA"/>
</dbReference>
<keyword evidence="4" id="KW-0645">Protease</keyword>
<dbReference type="GO" id="GO:0005886">
    <property type="term" value="C:plasma membrane"/>
    <property type="evidence" value="ECO:0007669"/>
    <property type="project" value="UniProtKB-SubCell"/>
</dbReference>
<dbReference type="SUPFAM" id="SSF55486">
    <property type="entry name" value="Metalloproteases ('zincins'), catalytic domain"/>
    <property type="match status" value="1"/>
</dbReference>
<keyword evidence="3" id="KW-0325">Glycoprotein</keyword>
<evidence type="ECO:0000256" key="8">
    <source>
        <dbReference type="ARBA" id="ARBA00023049"/>
    </source>
</evidence>
<reference evidence="14" key="2">
    <citation type="submission" date="2017-10" db="EMBL/GenBank/DDBJ databases">
        <title>Ladona fulva Genome sequencing and assembly.</title>
        <authorList>
            <person name="Murali S."/>
            <person name="Richards S."/>
            <person name="Bandaranaike D."/>
            <person name="Bellair M."/>
            <person name="Blankenburg K."/>
            <person name="Chao H."/>
            <person name="Dinh H."/>
            <person name="Doddapaneni H."/>
            <person name="Dugan-Rocha S."/>
            <person name="Elkadiri S."/>
            <person name="Gnanaolivu R."/>
            <person name="Hernandez B."/>
            <person name="Skinner E."/>
            <person name="Javaid M."/>
            <person name="Lee S."/>
            <person name="Li M."/>
            <person name="Ming W."/>
            <person name="Munidasa M."/>
            <person name="Muniz J."/>
            <person name="Nguyen L."/>
            <person name="Hughes D."/>
            <person name="Osuji N."/>
            <person name="Pu L.-L."/>
            <person name="Puazo M."/>
            <person name="Qu C."/>
            <person name="Quiroz J."/>
            <person name="Raj R."/>
            <person name="Weissenberger G."/>
            <person name="Xin Y."/>
            <person name="Zou X."/>
            <person name="Han Y."/>
            <person name="Worley K."/>
            <person name="Muzny D."/>
            <person name="Gibbs R."/>
        </authorList>
    </citation>
    <scope>NUCLEOTIDE SEQUENCE</scope>
    <source>
        <strain evidence="14">Sampled in the wild</strain>
    </source>
</reference>
<dbReference type="GO" id="GO:0008270">
    <property type="term" value="F:zinc ion binding"/>
    <property type="evidence" value="ECO:0007669"/>
    <property type="project" value="InterPro"/>
</dbReference>
<dbReference type="GO" id="GO:0005737">
    <property type="term" value="C:cytoplasm"/>
    <property type="evidence" value="ECO:0007669"/>
    <property type="project" value="TreeGrafter"/>
</dbReference>
<keyword evidence="3" id="KW-0472">Membrane</keyword>
<protein>
    <recommendedName>
        <fullName evidence="16">Aminopeptidase N</fullName>
    </recommendedName>
</protein>
<dbReference type="GO" id="GO:0043171">
    <property type="term" value="P:peptide catabolic process"/>
    <property type="evidence" value="ECO:0007669"/>
    <property type="project" value="TreeGrafter"/>
</dbReference>
<organism evidence="14 15">
    <name type="scientific">Ladona fulva</name>
    <name type="common">Scarce chaser dragonfly</name>
    <name type="synonym">Libellula fulva</name>
    <dbReference type="NCBI Taxonomy" id="123851"/>
    <lineage>
        <taxon>Eukaryota</taxon>
        <taxon>Metazoa</taxon>
        <taxon>Ecdysozoa</taxon>
        <taxon>Arthropoda</taxon>
        <taxon>Hexapoda</taxon>
        <taxon>Insecta</taxon>
        <taxon>Pterygota</taxon>
        <taxon>Palaeoptera</taxon>
        <taxon>Odonata</taxon>
        <taxon>Epiprocta</taxon>
        <taxon>Anisoptera</taxon>
        <taxon>Libelluloidea</taxon>
        <taxon>Libellulidae</taxon>
        <taxon>Ladona</taxon>
    </lineage>
</organism>
<keyword evidence="5 10" id="KW-0479">Metal-binding</keyword>
<dbReference type="InterPro" id="IPR042097">
    <property type="entry name" value="Aminopeptidase_N-like_N_sf"/>
</dbReference>
<proteinExistence type="inferred from homology"/>
<evidence type="ECO:0000256" key="5">
    <source>
        <dbReference type="ARBA" id="ARBA00022723"/>
    </source>
</evidence>
<comment type="similarity">
    <text evidence="2">Belongs to the peptidase M1 family.</text>
</comment>
<keyword evidence="15" id="KW-1185">Reference proteome</keyword>
<feature type="domain" description="Peptidase M1 membrane alanine aminopeptidase" evidence="12">
    <location>
        <begin position="282"/>
        <end position="485"/>
    </location>
</feature>
<name>A0A8K0P438_LADFU</name>
<dbReference type="GO" id="GO:0098552">
    <property type="term" value="C:side of membrane"/>
    <property type="evidence" value="ECO:0007669"/>
    <property type="project" value="UniProtKB-KW"/>
</dbReference>
<sequence>MFVTLLTTSGITEIMESPVVFILVACFVIPLSINAASSEDSDGSRSGEKLKNHLIPIHYRVRLMPFIWPGNFTTACELDLLVDCLHSAHNVTLYAKEIDVLDDSVHIFLQDGENNLGKEIPLDPHEKLEVNSKELIIKTSEELKAGTKYRIQMRFIARLNDHLEGFYRSSYEDAATGETRWIAVSQFAPLYARRSFPCFDGLKYKTTFEFSLARTLNMTSLSNMPLDRSEPIEGMPGWVWDHYQTTPPMSLSLAAYLVFDFDHLEKADEAAEVNAGVPFKVWSRSDVINQTKYAGAITPPILQYYEKESMMLFDPKETTTRTKQRIAMDIAHEVAHQWMGNLVSPCWWSDVWLNECFCNYMEYVGGEYVEPNWRLSEQFPFNEIQDVFFLDALESSHPVHMEVTDPEFVEEVYDSISYIKGASLFRMLNHSLGEDTFRVGLTLYFKAYSNGFADLDDLWQSLSTQAHLDGSLPTNMTVKEVIDTWILQPGFPVVTVERNYESGLTSFSQ</sequence>
<evidence type="ECO:0000256" key="1">
    <source>
        <dbReference type="ARBA" id="ARBA00004609"/>
    </source>
</evidence>
<dbReference type="InterPro" id="IPR045357">
    <property type="entry name" value="Aminopeptidase_N-like_N"/>
</dbReference>
<dbReference type="InterPro" id="IPR014782">
    <property type="entry name" value="Peptidase_M1_dom"/>
</dbReference>
<evidence type="ECO:0000256" key="6">
    <source>
        <dbReference type="ARBA" id="ARBA00022801"/>
    </source>
</evidence>
<feature type="binding site" evidence="10">
    <location>
        <position position="355"/>
    </location>
    <ligand>
        <name>Zn(2+)</name>
        <dbReference type="ChEBI" id="CHEBI:29105"/>
        <note>catalytic</note>
    </ligand>
</feature>
<accession>A0A8K0P438</accession>
<dbReference type="InterPro" id="IPR050344">
    <property type="entry name" value="Peptidase_M1_aminopeptidases"/>
</dbReference>
<dbReference type="PRINTS" id="PR00756">
    <property type="entry name" value="ALADIPTASE"/>
</dbReference>
<dbReference type="CDD" id="cd09601">
    <property type="entry name" value="M1_APN-Q_like"/>
    <property type="match status" value="1"/>
</dbReference>
<dbReference type="GO" id="GO:0006508">
    <property type="term" value="P:proteolysis"/>
    <property type="evidence" value="ECO:0007669"/>
    <property type="project" value="UniProtKB-KW"/>
</dbReference>
<evidence type="ECO:0000256" key="9">
    <source>
        <dbReference type="PIRSR" id="PIRSR634016-1"/>
    </source>
</evidence>
<feature type="active site" description="Proton acceptor" evidence="9">
    <location>
        <position position="333"/>
    </location>
</feature>
<keyword evidence="3" id="KW-0449">Lipoprotein</keyword>
<dbReference type="Gene3D" id="1.10.390.10">
    <property type="entry name" value="Neutral Protease Domain 2"/>
    <property type="match status" value="1"/>
</dbReference>
<feature type="binding site" evidence="10">
    <location>
        <position position="332"/>
    </location>
    <ligand>
        <name>Zn(2+)</name>
        <dbReference type="ChEBI" id="CHEBI:29105"/>
        <note>catalytic</note>
    </ligand>
</feature>
<dbReference type="InterPro" id="IPR034016">
    <property type="entry name" value="M1_APN-typ"/>
</dbReference>
<feature type="domain" description="Aminopeptidase N-like N-terminal" evidence="13">
    <location>
        <begin position="56"/>
        <end position="250"/>
    </location>
</feature>
<gene>
    <name evidence="14" type="ORF">J437_LFUL015481</name>
</gene>
<dbReference type="InterPro" id="IPR001930">
    <property type="entry name" value="Peptidase_M1"/>
</dbReference>
<dbReference type="OrthoDB" id="10031169at2759"/>
<dbReference type="Pfam" id="PF01433">
    <property type="entry name" value="Peptidase_M1"/>
    <property type="match status" value="1"/>
</dbReference>
<dbReference type="PANTHER" id="PTHR11533">
    <property type="entry name" value="PROTEASE M1 ZINC METALLOPROTEASE"/>
    <property type="match status" value="1"/>
</dbReference>
<dbReference type="GO" id="GO:0070006">
    <property type="term" value="F:metalloaminopeptidase activity"/>
    <property type="evidence" value="ECO:0007669"/>
    <property type="project" value="TreeGrafter"/>
</dbReference>
<evidence type="ECO:0000256" key="10">
    <source>
        <dbReference type="PIRSR" id="PIRSR634016-3"/>
    </source>
</evidence>
<keyword evidence="3" id="KW-0336">GPI-anchor</keyword>
<evidence type="ECO:0000313" key="15">
    <source>
        <dbReference type="Proteomes" id="UP000792457"/>
    </source>
</evidence>
<evidence type="ECO:0000256" key="2">
    <source>
        <dbReference type="ARBA" id="ARBA00010136"/>
    </source>
</evidence>
<evidence type="ECO:0000313" key="14">
    <source>
        <dbReference type="EMBL" id="KAG8235175.1"/>
    </source>
</evidence>
<evidence type="ECO:0000256" key="4">
    <source>
        <dbReference type="ARBA" id="ARBA00022670"/>
    </source>
</evidence>